<reference evidence="3" key="1">
    <citation type="submission" date="2021-05" db="EMBL/GenBank/DDBJ databases">
        <authorList>
            <person name="Alioto T."/>
            <person name="Alioto T."/>
            <person name="Gomez Garrido J."/>
        </authorList>
    </citation>
    <scope>NUCLEOTIDE SEQUENCE</scope>
</reference>
<evidence type="ECO:0000313" key="3">
    <source>
        <dbReference type="EMBL" id="CAG6772182.1"/>
    </source>
</evidence>
<name>A0A8D9F094_9HEMI</name>
<keyword evidence="2" id="KW-1133">Transmembrane helix</keyword>
<accession>A0A8D9F094</accession>
<keyword evidence="2" id="KW-0812">Transmembrane</keyword>
<evidence type="ECO:0000256" key="1">
    <source>
        <dbReference type="SAM" id="MobiDB-lite"/>
    </source>
</evidence>
<feature type="region of interest" description="Disordered" evidence="1">
    <location>
        <begin position="78"/>
        <end position="115"/>
    </location>
</feature>
<sequence>MSPPATHQFIPSTLIQAMSPLAVIQWIVTLSILMDIVSSKMIWIVIRSMCMIRMSTCWIELIMGMQRMLGVWIISRKPEKKKKHSTHTESGVRGGSSRTSWGGKSGSDYYNFFKS</sequence>
<feature type="transmembrane region" description="Helical" evidence="2">
    <location>
        <begin position="21"/>
        <end position="46"/>
    </location>
</feature>
<protein>
    <submittedName>
        <fullName evidence="3">Uncharacterized protein</fullName>
    </submittedName>
</protein>
<organism evidence="3">
    <name type="scientific">Cacopsylla melanoneura</name>
    <dbReference type="NCBI Taxonomy" id="428564"/>
    <lineage>
        <taxon>Eukaryota</taxon>
        <taxon>Metazoa</taxon>
        <taxon>Ecdysozoa</taxon>
        <taxon>Arthropoda</taxon>
        <taxon>Hexapoda</taxon>
        <taxon>Insecta</taxon>
        <taxon>Pterygota</taxon>
        <taxon>Neoptera</taxon>
        <taxon>Paraneoptera</taxon>
        <taxon>Hemiptera</taxon>
        <taxon>Sternorrhyncha</taxon>
        <taxon>Psylloidea</taxon>
        <taxon>Psyllidae</taxon>
        <taxon>Psyllinae</taxon>
        <taxon>Cacopsylla</taxon>
    </lineage>
</organism>
<dbReference type="EMBL" id="HBUF01587031">
    <property type="protein sequence ID" value="CAG6772182.1"/>
    <property type="molecule type" value="Transcribed_RNA"/>
</dbReference>
<dbReference type="AlphaFoldDB" id="A0A8D9F094"/>
<proteinExistence type="predicted"/>
<keyword evidence="2" id="KW-0472">Membrane</keyword>
<evidence type="ECO:0000256" key="2">
    <source>
        <dbReference type="SAM" id="Phobius"/>
    </source>
</evidence>